<comment type="caution">
    <text evidence="1">The sequence shown here is derived from an EMBL/GenBank/DDBJ whole genome shotgun (WGS) entry which is preliminary data.</text>
</comment>
<dbReference type="Proteomes" id="UP000005561">
    <property type="component" value="Unassembled WGS sequence"/>
</dbReference>
<organism evidence="1 2">
    <name type="scientific">Marvinbryantia formatexigens DSM 14469</name>
    <dbReference type="NCBI Taxonomy" id="478749"/>
    <lineage>
        <taxon>Bacteria</taxon>
        <taxon>Bacillati</taxon>
        <taxon>Bacillota</taxon>
        <taxon>Clostridia</taxon>
        <taxon>Lachnospirales</taxon>
        <taxon>Lachnospiraceae</taxon>
        <taxon>Marvinbryantia</taxon>
    </lineage>
</organism>
<protein>
    <submittedName>
        <fullName evidence="1">Uncharacterized protein</fullName>
    </submittedName>
</protein>
<evidence type="ECO:0000313" key="2">
    <source>
        <dbReference type="Proteomes" id="UP000005561"/>
    </source>
</evidence>
<sequence length="51" mass="6237">MQQFDAQENKAVMRRKNFRIKVVRSACRASFLRRKCNFSLFFFRQVSYTII</sequence>
<name>C6LIJ7_9FIRM</name>
<dbReference type="AlphaFoldDB" id="C6LIJ7"/>
<accession>C6LIJ7</accession>
<keyword evidence="2" id="KW-1185">Reference proteome</keyword>
<evidence type="ECO:0000313" key="1">
    <source>
        <dbReference type="EMBL" id="EET59579.1"/>
    </source>
</evidence>
<reference evidence="1" key="1">
    <citation type="submission" date="2009-07" db="EMBL/GenBank/DDBJ databases">
        <authorList>
            <person name="Weinstock G."/>
            <person name="Sodergren E."/>
            <person name="Clifton S."/>
            <person name="Fulton L."/>
            <person name="Fulton B."/>
            <person name="Courtney L."/>
            <person name="Fronick C."/>
            <person name="Harrison M."/>
            <person name="Strong C."/>
            <person name="Farmer C."/>
            <person name="Delahaunty K."/>
            <person name="Markovic C."/>
            <person name="Hall O."/>
            <person name="Minx P."/>
            <person name="Tomlinson C."/>
            <person name="Mitreva M."/>
            <person name="Nelson J."/>
            <person name="Hou S."/>
            <person name="Wollam A."/>
            <person name="Pepin K.H."/>
            <person name="Johnson M."/>
            <person name="Bhonagiri V."/>
            <person name="Nash W.E."/>
            <person name="Warren W."/>
            <person name="Chinwalla A."/>
            <person name="Mardis E.R."/>
            <person name="Wilson R.K."/>
        </authorList>
    </citation>
    <scope>NUCLEOTIDE SEQUENCE [LARGE SCALE GENOMIC DNA]</scope>
    <source>
        <strain evidence="1">DSM 14469</strain>
    </source>
</reference>
<gene>
    <name evidence="1" type="ORF">BRYFOR_08435</name>
</gene>
<proteinExistence type="predicted"/>
<dbReference type="EMBL" id="ACCL02000017">
    <property type="protein sequence ID" value="EET59579.1"/>
    <property type="molecule type" value="Genomic_DNA"/>
</dbReference>